<feature type="transmembrane region" description="Helical" evidence="1">
    <location>
        <begin position="343"/>
        <end position="364"/>
    </location>
</feature>
<keyword evidence="1" id="KW-0812">Transmembrane</keyword>
<feature type="transmembrane region" description="Helical" evidence="1">
    <location>
        <begin position="213"/>
        <end position="230"/>
    </location>
</feature>
<keyword evidence="3" id="KW-1185">Reference proteome</keyword>
<gene>
    <name evidence="2" type="ORF">PHMEG_00020074</name>
</gene>
<feature type="transmembrane region" description="Helical" evidence="1">
    <location>
        <begin position="305"/>
        <end position="322"/>
    </location>
</feature>
<organism evidence="2 3">
    <name type="scientific">Phytophthora megakarya</name>
    <dbReference type="NCBI Taxonomy" id="4795"/>
    <lineage>
        <taxon>Eukaryota</taxon>
        <taxon>Sar</taxon>
        <taxon>Stramenopiles</taxon>
        <taxon>Oomycota</taxon>
        <taxon>Peronosporomycetes</taxon>
        <taxon>Peronosporales</taxon>
        <taxon>Peronosporaceae</taxon>
        <taxon>Phytophthora</taxon>
    </lineage>
</organism>
<feature type="transmembrane region" description="Helical" evidence="1">
    <location>
        <begin position="279"/>
        <end position="299"/>
    </location>
</feature>
<accession>A0A225VPW5</accession>
<dbReference type="Proteomes" id="UP000198211">
    <property type="component" value="Unassembled WGS sequence"/>
</dbReference>
<evidence type="ECO:0000256" key="1">
    <source>
        <dbReference type="SAM" id="Phobius"/>
    </source>
</evidence>
<feature type="transmembrane region" description="Helical" evidence="1">
    <location>
        <begin position="384"/>
        <end position="417"/>
    </location>
</feature>
<dbReference type="OrthoDB" id="125947at2759"/>
<proteinExistence type="predicted"/>
<evidence type="ECO:0000313" key="2">
    <source>
        <dbReference type="EMBL" id="OWZ07526.1"/>
    </source>
</evidence>
<evidence type="ECO:0000313" key="3">
    <source>
        <dbReference type="Proteomes" id="UP000198211"/>
    </source>
</evidence>
<protein>
    <recommendedName>
        <fullName evidence="4">Transmembrane protein</fullName>
    </recommendedName>
</protein>
<name>A0A225VPW5_9STRA</name>
<reference evidence="3" key="1">
    <citation type="submission" date="2017-03" db="EMBL/GenBank/DDBJ databases">
        <title>Phytopthora megakarya and P. palmivora, two closely related causual agents of cacao black pod achieved similar genome size and gene model numbers by different mechanisms.</title>
        <authorList>
            <person name="Ali S."/>
            <person name="Shao J."/>
            <person name="Larry D.J."/>
            <person name="Kronmiller B."/>
            <person name="Shen D."/>
            <person name="Strem M.D."/>
            <person name="Melnick R.L."/>
            <person name="Guiltinan M.J."/>
            <person name="Tyler B.M."/>
            <person name="Meinhardt L.W."/>
            <person name="Bailey B.A."/>
        </authorList>
    </citation>
    <scope>NUCLEOTIDE SEQUENCE [LARGE SCALE GENOMIC DNA]</scope>
    <source>
        <strain evidence="3">zdho120</strain>
    </source>
</reference>
<dbReference type="EMBL" id="NBNE01003508">
    <property type="protein sequence ID" value="OWZ07526.1"/>
    <property type="molecule type" value="Genomic_DNA"/>
</dbReference>
<keyword evidence="1" id="KW-1133">Transmembrane helix</keyword>
<sequence length="570" mass="65132">MTKINVIAPAEITVVPLSQNDSFRVRSAQWVATTTRRYNRWWTVERMLLAVWLFQGVVPLVLQTRTYIDFVKPHRIAEILVVPPDQRKETEKILEKCPMDSFYLAGVWWNHDTTHYYTMGNTTVCHIIVPQYNTHGNYVIHYAPPNSSTSSCVPVEVYLYHASIGFYSFYEREVGTYCPENRMGSLVLEVLGAYDINGSLLAEDTGSTKPRVSYWYSVVGFVWLAYRALIIRRSYILCRRYGQRCDSMGEIVRQHEIIVFVQESIRLSAHGATNCQRAVLLYIIVEGVMSDLFLIIAFGGWSIKIQYVSLGYNLSGLMLVLFEIIEHSQWLQEKWRLRIKRLFFSYETAIIGELVVAVMFQAFLSQFNNSDLKRSNPTALAVSYYLWSVICHAVVVVIIIAIILSVRMPIAILYVWLKHRSLMIFSAPCCVDTAMGSRSRLTMLGGYCIRNSNLYYTKEALKAFGMLKMEEDGAEYLVMRRLYWFAVPKDNLIVIGVVYGRWVEPCNERSCTGTIKFIERKLGGTSRSITCRLHRSTGSAKVMAWSGPDDGVLPAPVRPVFPLQPGTETA</sequence>
<keyword evidence="1" id="KW-0472">Membrane</keyword>
<dbReference type="AlphaFoldDB" id="A0A225VPW5"/>
<comment type="caution">
    <text evidence="2">The sequence shown here is derived from an EMBL/GenBank/DDBJ whole genome shotgun (WGS) entry which is preliminary data.</text>
</comment>
<evidence type="ECO:0008006" key="4">
    <source>
        <dbReference type="Google" id="ProtNLM"/>
    </source>
</evidence>